<dbReference type="Proteomes" id="UP000447434">
    <property type="component" value="Unassembled WGS sequence"/>
</dbReference>
<gene>
    <name evidence="2" type="ORF">Lalb_Chr00c46g0412731</name>
</gene>
<sequence>MEGISMKMMMLMMIQLLVVISITLIGMGSAQPSRCSPGQCPRFPDCCGFRNLNNITK</sequence>
<keyword evidence="3" id="KW-1185">Reference proteome</keyword>
<organism evidence="2 3">
    <name type="scientific">Lupinus albus</name>
    <name type="common">White lupine</name>
    <name type="synonym">Lupinus termis</name>
    <dbReference type="NCBI Taxonomy" id="3870"/>
    <lineage>
        <taxon>Eukaryota</taxon>
        <taxon>Viridiplantae</taxon>
        <taxon>Streptophyta</taxon>
        <taxon>Embryophyta</taxon>
        <taxon>Tracheophyta</taxon>
        <taxon>Spermatophyta</taxon>
        <taxon>Magnoliopsida</taxon>
        <taxon>eudicotyledons</taxon>
        <taxon>Gunneridae</taxon>
        <taxon>Pentapetalae</taxon>
        <taxon>rosids</taxon>
        <taxon>fabids</taxon>
        <taxon>Fabales</taxon>
        <taxon>Fabaceae</taxon>
        <taxon>Papilionoideae</taxon>
        <taxon>50 kb inversion clade</taxon>
        <taxon>genistoids sensu lato</taxon>
        <taxon>core genistoids</taxon>
        <taxon>Genisteae</taxon>
        <taxon>Lupinus</taxon>
    </lineage>
</organism>
<feature type="chain" id="PRO_5025469015" evidence="1">
    <location>
        <begin position="31"/>
        <end position="57"/>
    </location>
</feature>
<dbReference type="EMBL" id="WOCE01000071">
    <property type="protein sequence ID" value="KAE9584139.1"/>
    <property type="molecule type" value="Genomic_DNA"/>
</dbReference>
<name>A0A6A4N9L6_LUPAL</name>
<dbReference type="AlphaFoldDB" id="A0A6A4N9L6"/>
<accession>A0A6A4N9L6</accession>
<evidence type="ECO:0000313" key="2">
    <source>
        <dbReference type="EMBL" id="KAE9584139.1"/>
    </source>
</evidence>
<feature type="signal peptide" evidence="1">
    <location>
        <begin position="1"/>
        <end position="30"/>
    </location>
</feature>
<evidence type="ECO:0000313" key="3">
    <source>
        <dbReference type="Proteomes" id="UP000447434"/>
    </source>
</evidence>
<comment type="caution">
    <text evidence="2">The sequence shown here is derived from an EMBL/GenBank/DDBJ whole genome shotgun (WGS) entry which is preliminary data.</text>
</comment>
<reference evidence="3" key="1">
    <citation type="journal article" date="2020" name="Nat. Commun.">
        <title>Genome sequence of the cluster root forming white lupin.</title>
        <authorList>
            <person name="Hufnagel B."/>
            <person name="Marques A."/>
            <person name="Soriano A."/>
            <person name="Marques L."/>
            <person name="Divol F."/>
            <person name="Doumas P."/>
            <person name="Sallet E."/>
            <person name="Mancinotti D."/>
            <person name="Carrere S."/>
            <person name="Marande W."/>
            <person name="Arribat S."/>
            <person name="Keller J."/>
            <person name="Huneau C."/>
            <person name="Blein T."/>
            <person name="Aime D."/>
            <person name="Laguerre M."/>
            <person name="Taylor J."/>
            <person name="Schubert V."/>
            <person name="Nelson M."/>
            <person name="Geu-Flores F."/>
            <person name="Crespi M."/>
            <person name="Gallardo-Guerrero K."/>
            <person name="Delaux P.-M."/>
            <person name="Salse J."/>
            <person name="Berges H."/>
            <person name="Guyot R."/>
            <person name="Gouzy J."/>
            <person name="Peret B."/>
        </authorList>
    </citation>
    <scope>NUCLEOTIDE SEQUENCE [LARGE SCALE GENOMIC DNA]</scope>
    <source>
        <strain evidence="3">cv. Amiga</strain>
    </source>
</reference>
<keyword evidence="1" id="KW-0732">Signal</keyword>
<evidence type="ECO:0000256" key="1">
    <source>
        <dbReference type="SAM" id="SignalP"/>
    </source>
</evidence>
<proteinExistence type="predicted"/>
<protein>
    <submittedName>
        <fullName evidence="2">Uncharacterized protein</fullName>
    </submittedName>
</protein>